<evidence type="ECO:0000313" key="2">
    <source>
        <dbReference type="Proteomes" id="UP001217044"/>
    </source>
</evidence>
<evidence type="ECO:0008006" key="3">
    <source>
        <dbReference type="Google" id="ProtNLM"/>
    </source>
</evidence>
<protein>
    <recommendedName>
        <fullName evidence="3">ArsR family transcriptional regulator</fullName>
    </recommendedName>
</protein>
<keyword evidence="2" id="KW-1185">Reference proteome</keyword>
<reference evidence="1 2" key="1">
    <citation type="submission" date="2022-12" db="EMBL/GenBank/DDBJ databases">
        <title>Genome Sequence of Deinococcus aquaticus Type Strain PB314.</title>
        <authorList>
            <person name="Albert C."/>
            <person name="Hill J."/>
            <person name="Boren L."/>
            <person name="Scholz-Ng S."/>
            <person name="Fatema N."/>
            <person name="Grosso R."/>
            <person name="Soboslay E."/>
            <person name="Tuohy J."/>
        </authorList>
    </citation>
    <scope>NUCLEOTIDE SEQUENCE [LARGE SCALE GENOMIC DNA]</scope>
    <source>
        <strain evidence="1 2">PB-314</strain>
    </source>
</reference>
<evidence type="ECO:0000313" key="1">
    <source>
        <dbReference type="EMBL" id="WDA57967.1"/>
    </source>
</evidence>
<dbReference type="InterPro" id="IPR036388">
    <property type="entry name" value="WH-like_DNA-bd_sf"/>
</dbReference>
<gene>
    <name evidence="1" type="ORF">M8445_11470</name>
</gene>
<name>A0ABY7V241_9DEIO</name>
<dbReference type="Proteomes" id="UP001217044">
    <property type="component" value="Chromosome"/>
</dbReference>
<proteinExistence type="predicted"/>
<sequence length="211" mass="23137">MTHPAPLHAPGETFQVTSLAQAGALLDFSYGARLLEQFLQPATASHAARAISEPANRVTYHVRKLTDCGLLRVAGHQGKRVLYVAAARTFHVPRTLVQLDQPLTLIEPVMREVTTTYAHAILDWQSRQGHPDASGDDLTVHLGRGAPEAEGDTGPFAPALRLRTVQLTPRQYRAAQDALNDLLTRLESDDTDDARTSTFVLMTFKGQLHLT</sequence>
<dbReference type="EMBL" id="CP115165">
    <property type="protein sequence ID" value="WDA57967.1"/>
    <property type="molecule type" value="Genomic_DNA"/>
</dbReference>
<accession>A0ABY7V241</accession>
<organism evidence="1 2">
    <name type="scientific">Deinococcus aquaticus</name>
    <dbReference type="NCBI Taxonomy" id="328692"/>
    <lineage>
        <taxon>Bacteria</taxon>
        <taxon>Thermotogati</taxon>
        <taxon>Deinococcota</taxon>
        <taxon>Deinococci</taxon>
        <taxon>Deinococcales</taxon>
        <taxon>Deinococcaceae</taxon>
        <taxon>Deinococcus</taxon>
    </lineage>
</organism>
<dbReference type="RefSeq" id="WP_273987891.1">
    <property type="nucleotide sequence ID" value="NZ_BAABQT010000003.1"/>
</dbReference>
<dbReference type="Gene3D" id="1.10.10.10">
    <property type="entry name" value="Winged helix-like DNA-binding domain superfamily/Winged helix DNA-binding domain"/>
    <property type="match status" value="1"/>
</dbReference>